<dbReference type="Proteomes" id="UP000281975">
    <property type="component" value="Unassembled WGS sequence"/>
</dbReference>
<keyword evidence="9" id="KW-1185">Reference proteome</keyword>
<dbReference type="InterPro" id="IPR010809">
    <property type="entry name" value="FliD_C"/>
</dbReference>
<dbReference type="GO" id="GO:0007155">
    <property type="term" value="P:cell adhesion"/>
    <property type="evidence" value="ECO:0007669"/>
    <property type="project" value="InterPro"/>
</dbReference>
<feature type="domain" description="Flagellar hook-associated protein 2 N-terminal" evidence="6">
    <location>
        <begin position="11"/>
        <end position="105"/>
    </location>
</feature>
<dbReference type="GO" id="GO:0009421">
    <property type="term" value="C:bacterial-type flagellum filament cap"/>
    <property type="evidence" value="ECO:0007669"/>
    <property type="project" value="InterPro"/>
</dbReference>
<evidence type="ECO:0000259" key="7">
    <source>
        <dbReference type="Pfam" id="PF07195"/>
    </source>
</evidence>
<keyword evidence="8" id="KW-0969">Cilium</keyword>
<accession>A0A420WXV4</accession>
<dbReference type="GO" id="GO:0071973">
    <property type="term" value="P:bacterial-type flagellum-dependent cell motility"/>
    <property type="evidence" value="ECO:0007669"/>
    <property type="project" value="TreeGrafter"/>
</dbReference>
<evidence type="ECO:0000313" key="9">
    <source>
        <dbReference type="Proteomes" id="UP000281975"/>
    </source>
</evidence>
<dbReference type="EMBL" id="RBIN01000003">
    <property type="protein sequence ID" value="RKR06057.1"/>
    <property type="molecule type" value="Genomic_DNA"/>
</dbReference>
<dbReference type="RefSeq" id="WP_121171914.1">
    <property type="nucleotide sequence ID" value="NZ_RBIN01000003.1"/>
</dbReference>
<sequence length="452" mass="47226">MPSITSLGIGSNLDLSSLLDSLSEAENQRLQPITSKLSSYNSRLSAMGQINSAVSSLKDATSALQSPDLFRSRAADSSSESVVASANSTAVAGNYNIEVSQLAQAETQAAQGQAATDVALGSGTLKITVGDQSTEINLDESNNTLAGIRDAINDSDAGITASIINDGSEKPYRLVLSSNTTGTESAMTLGMTDGTGADVTATALDGLFANMDTTVAAQNAEFSVNGLAITSQTNTVEEAIQGVTLTLDDIGASKVTVGNDTDAMRGAVEDFVSSYNTLASKIDTLTAYSAETNQSGVLTGNSTVRTLENRLRGLVTGQNDNEGSYQYLSQIGVSFDKDGKLSIDDDKLDKALSKPDDVSKLLAGDSGLAGVLNNSMDRMLNDNGLIASATDGLQSTIDSLKERRADMQESIDSTIELYRKQFNELDRTMASINSTSNYLSQQFAAMSGSSES</sequence>
<dbReference type="GO" id="GO:0009424">
    <property type="term" value="C:bacterial-type flagellum hook"/>
    <property type="evidence" value="ECO:0007669"/>
    <property type="project" value="UniProtKB-UniRule"/>
</dbReference>
<evidence type="ECO:0000259" key="6">
    <source>
        <dbReference type="Pfam" id="PF02465"/>
    </source>
</evidence>
<gene>
    <name evidence="8" type="ORF">C7446_0993</name>
</gene>
<comment type="similarity">
    <text evidence="1 5">Belongs to the FliD family.</text>
</comment>
<proteinExistence type="inferred from homology"/>
<keyword evidence="5" id="KW-0964">Secreted</keyword>
<keyword evidence="8" id="KW-0282">Flagellum</keyword>
<evidence type="ECO:0000313" key="8">
    <source>
        <dbReference type="EMBL" id="RKR06057.1"/>
    </source>
</evidence>
<dbReference type="InterPro" id="IPR003481">
    <property type="entry name" value="FliD_N"/>
</dbReference>
<dbReference type="GO" id="GO:0005576">
    <property type="term" value="C:extracellular region"/>
    <property type="evidence" value="ECO:0007669"/>
    <property type="project" value="UniProtKB-SubCell"/>
</dbReference>
<feature type="domain" description="Flagellar hook-associated protein 2 C-terminal" evidence="7">
    <location>
        <begin position="217"/>
        <end position="434"/>
    </location>
</feature>
<keyword evidence="4 5" id="KW-0975">Bacterial flagellum</keyword>
<dbReference type="OrthoDB" id="5980200at2"/>
<evidence type="ECO:0000256" key="5">
    <source>
        <dbReference type="RuleBase" id="RU362066"/>
    </source>
</evidence>
<dbReference type="AlphaFoldDB" id="A0A420WXV4"/>
<evidence type="ECO:0000256" key="2">
    <source>
        <dbReference type="ARBA" id="ARBA00011255"/>
    </source>
</evidence>
<organism evidence="8 9">
    <name type="scientific">Kushneria sinocarnis</name>
    <dbReference type="NCBI Taxonomy" id="595502"/>
    <lineage>
        <taxon>Bacteria</taxon>
        <taxon>Pseudomonadati</taxon>
        <taxon>Pseudomonadota</taxon>
        <taxon>Gammaproteobacteria</taxon>
        <taxon>Oceanospirillales</taxon>
        <taxon>Halomonadaceae</taxon>
        <taxon>Kushneria</taxon>
    </lineage>
</organism>
<name>A0A420WXV4_9GAMM</name>
<keyword evidence="3" id="KW-0175">Coiled coil</keyword>
<comment type="subcellular location">
    <subcellularLocation>
        <location evidence="5">Secreted</location>
    </subcellularLocation>
    <subcellularLocation>
        <location evidence="5">Bacterial flagellum</location>
    </subcellularLocation>
</comment>
<protein>
    <recommendedName>
        <fullName evidence="5">Flagellar hook-associated protein 2</fullName>
        <shortName evidence="5">HAP2</shortName>
    </recommendedName>
    <alternativeName>
        <fullName evidence="5">Flagellar cap protein</fullName>
    </alternativeName>
</protein>
<dbReference type="PANTHER" id="PTHR30288">
    <property type="entry name" value="FLAGELLAR CAP/ASSEMBLY PROTEIN FLID"/>
    <property type="match status" value="1"/>
</dbReference>
<evidence type="ECO:0000256" key="4">
    <source>
        <dbReference type="ARBA" id="ARBA00023143"/>
    </source>
</evidence>
<dbReference type="Pfam" id="PF07195">
    <property type="entry name" value="FliD_C"/>
    <property type="match status" value="1"/>
</dbReference>
<comment type="caution">
    <text evidence="8">The sequence shown here is derived from an EMBL/GenBank/DDBJ whole genome shotgun (WGS) entry which is preliminary data.</text>
</comment>
<dbReference type="InterPro" id="IPR040026">
    <property type="entry name" value="FliD"/>
</dbReference>
<evidence type="ECO:0000256" key="1">
    <source>
        <dbReference type="ARBA" id="ARBA00009764"/>
    </source>
</evidence>
<dbReference type="Pfam" id="PF02465">
    <property type="entry name" value="FliD_N"/>
    <property type="match status" value="1"/>
</dbReference>
<comment type="subunit">
    <text evidence="2 5">Homopentamer.</text>
</comment>
<comment type="function">
    <text evidence="5">Required for morphogenesis and for the elongation of the flagellar filament by facilitating polymerization of the flagellin monomers at the tip of growing filament. Forms a capping structure, which prevents flagellin subunits (transported through the central channel of the flagellum) from leaking out without polymerization at the distal end.</text>
</comment>
<evidence type="ECO:0000256" key="3">
    <source>
        <dbReference type="ARBA" id="ARBA00023054"/>
    </source>
</evidence>
<dbReference type="PANTHER" id="PTHR30288:SF0">
    <property type="entry name" value="FLAGELLAR HOOK-ASSOCIATED PROTEIN 2"/>
    <property type="match status" value="1"/>
</dbReference>
<keyword evidence="8" id="KW-0966">Cell projection</keyword>
<reference evidence="8 9" key="1">
    <citation type="submission" date="2018-10" db="EMBL/GenBank/DDBJ databases">
        <title>Genomic Encyclopedia of Type Strains, Phase IV (KMG-IV): sequencing the most valuable type-strain genomes for metagenomic binning, comparative biology and taxonomic classification.</title>
        <authorList>
            <person name="Goeker M."/>
        </authorList>
    </citation>
    <scope>NUCLEOTIDE SEQUENCE [LARGE SCALE GENOMIC DNA]</scope>
    <source>
        <strain evidence="8 9">DSM 23229</strain>
    </source>
</reference>